<dbReference type="InterPro" id="IPR029058">
    <property type="entry name" value="AB_hydrolase_fold"/>
</dbReference>
<accession>A0A0C3DBL8</accession>
<dbReference type="PANTHER" id="PTHR45763">
    <property type="entry name" value="HYDROLASE, ALPHA/BETA FOLD FAMILY PROTEIN, EXPRESSED-RELATED"/>
    <property type="match status" value="1"/>
</dbReference>
<dbReference type="InterPro" id="IPR000073">
    <property type="entry name" value="AB_hydrolase_1"/>
</dbReference>
<proteinExistence type="predicted"/>
<evidence type="ECO:0000313" key="3">
    <source>
        <dbReference type="Proteomes" id="UP000054321"/>
    </source>
</evidence>
<reference evidence="2 3" key="1">
    <citation type="submission" date="2014-04" db="EMBL/GenBank/DDBJ databases">
        <authorList>
            <consortium name="DOE Joint Genome Institute"/>
            <person name="Kuo A."/>
            <person name="Martino E."/>
            <person name="Perotto S."/>
            <person name="Kohler A."/>
            <person name="Nagy L.G."/>
            <person name="Floudas D."/>
            <person name="Copeland A."/>
            <person name="Barry K.W."/>
            <person name="Cichocki N."/>
            <person name="Veneault-Fourrey C."/>
            <person name="LaButti K."/>
            <person name="Lindquist E.A."/>
            <person name="Lipzen A."/>
            <person name="Lundell T."/>
            <person name="Morin E."/>
            <person name="Murat C."/>
            <person name="Sun H."/>
            <person name="Tunlid A."/>
            <person name="Henrissat B."/>
            <person name="Grigoriev I.V."/>
            <person name="Hibbett D.S."/>
            <person name="Martin F."/>
            <person name="Nordberg H.P."/>
            <person name="Cantor M.N."/>
            <person name="Hua S.X."/>
        </authorList>
    </citation>
    <scope>NUCLEOTIDE SEQUENCE [LARGE SCALE GENOMIC DNA]</scope>
    <source>
        <strain evidence="2 3">Zn</strain>
    </source>
</reference>
<organism evidence="2 3">
    <name type="scientific">Oidiodendron maius (strain Zn)</name>
    <dbReference type="NCBI Taxonomy" id="913774"/>
    <lineage>
        <taxon>Eukaryota</taxon>
        <taxon>Fungi</taxon>
        <taxon>Dikarya</taxon>
        <taxon>Ascomycota</taxon>
        <taxon>Pezizomycotina</taxon>
        <taxon>Leotiomycetes</taxon>
        <taxon>Leotiomycetes incertae sedis</taxon>
        <taxon>Myxotrichaceae</taxon>
        <taxon>Oidiodendron</taxon>
    </lineage>
</organism>
<sequence length="299" mass="32378">MAHQFQLPDGRNLDYVVHGPKDGFPVVWIHGTPGAYIPTPELTNICEKKNFKLISASRAGYGGSTRNKGRRIVDVVADLHALNQHLGVEQCIVAGWSGGGPHALACAARLPGALAALCVAGMAPYDARGLDWMAGQGQDNINETEASLQGEEVLRKYCESQRGGLLKADVAGIVEGLSSILPPVDSEVILKNASMGQNMVETIHVALKNSVDGWIDDDLSFITSWGFELDEIKIPVLLYQGGEDKMVPYGHGQWLAENLPQDKLRKHLEPRDGHISIFIGRGEKIIDELLEAAKVTSVD</sequence>
<name>A0A0C3DBL8_OIDMZ</name>
<protein>
    <recommendedName>
        <fullName evidence="1">AB hydrolase-1 domain-containing protein</fullName>
    </recommendedName>
</protein>
<dbReference type="PANTHER" id="PTHR45763:SF46">
    <property type="entry name" value="AB HYDROLASE-1 DOMAIN-CONTAINING PROTEIN"/>
    <property type="match status" value="1"/>
</dbReference>
<dbReference type="OrthoDB" id="294702at2759"/>
<dbReference type="SUPFAM" id="SSF53474">
    <property type="entry name" value="alpha/beta-Hydrolases"/>
    <property type="match status" value="1"/>
</dbReference>
<dbReference type="STRING" id="913774.A0A0C3DBL8"/>
<dbReference type="HOGENOM" id="CLU_020336_49_0_1"/>
<keyword evidence="3" id="KW-1185">Reference proteome</keyword>
<reference evidence="3" key="2">
    <citation type="submission" date="2015-01" db="EMBL/GenBank/DDBJ databases">
        <title>Evolutionary Origins and Diversification of the Mycorrhizal Mutualists.</title>
        <authorList>
            <consortium name="DOE Joint Genome Institute"/>
            <consortium name="Mycorrhizal Genomics Consortium"/>
            <person name="Kohler A."/>
            <person name="Kuo A."/>
            <person name="Nagy L.G."/>
            <person name="Floudas D."/>
            <person name="Copeland A."/>
            <person name="Barry K.W."/>
            <person name="Cichocki N."/>
            <person name="Veneault-Fourrey C."/>
            <person name="LaButti K."/>
            <person name="Lindquist E.A."/>
            <person name="Lipzen A."/>
            <person name="Lundell T."/>
            <person name="Morin E."/>
            <person name="Murat C."/>
            <person name="Riley R."/>
            <person name="Ohm R."/>
            <person name="Sun H."/>
            <person name="Tunlid A."/>
            <person name="Henrissat B."/>
            <person name="Grigoriev I.V."/>
            <person name="Hibbett D.S."/>
            <person name="Martin F."/>
        </authorList>
    </citation>
    <scope>NUCLEOTIDE SEQUENCE [LARGE SCALE GENOMIC DNA]</scope>
    <source>
        <strain evidence="3">Zn</strain>
    </source>
</reference>
<dbReference type="Gene3D" id="3.40.50.1820">
    <property type="entry name" value="alpha/beta hydrolase"/>
    <property type="match status" value="1"/>
</dbReference>
<evidence type="ECO:0000259" key="1">
    <source>
        <dbReference type="Pfam" id="PF00561"/>
    </source>
</evidence>
<dbReference type="AlphaFoldDB" id="A0A0C3DBL8"/>
<gene>
    <name evidence="2" type="ORF">OIDMADRAFT_104998</name>
</gene>
<evidence type="ECO:0000313" key="2">
    <source>
        <dbReference type="EMBL" id="KIM99337.1"/>
    </source>
</evidence>
<feature type="domain" description="AB hydrolase-1" evidence="1">
    <location>
        <begin position="25"/>
        <end position="278"/>
    </location>
</feature>
<dbReference type="Proteomes" id="UP000054321">
    <property type="component" value="Unassembled WGS sequence"/>
</dbReference>
<dbReference type="Pfam" id="PF00561">
    <property type="entry name" value="Abhydrolase_1"/>
    <property type="match status" value="1"/>
</dbReference>
<dbReference type="ESTHER" id="9pezi-a0a0c3dbl8">
    <property type="family name" value="Fungal-D14-Strigolactone-R"/>
</dbReference>
<dbReference type="EMBL" id="KN832879">
    <property type="protein sequence ID" value="KIM99337.1"/>
    <property type="molecule type" value="Genomic_DNA"/>
</dbReference>
<dbReference type="InParanoid" id="A0A0C3DBL8"/>